<dbReference type="GO" id="GO:0098609">
    <property type="term" value="P:cell-cell adhesion"/>
    <property type="evidence" value="ECO:0007669"/>
    <property type="project" value="TreeGrafter"/>
</dbReference>
<dbReference type="FunFam" id="2.60.40.10:FF:000032">
    <property type="entry name" value="palladin isoform X1"/>
    <property type="match status" value="1"/>
</dbReference>
<feature type="domain" description="Ig-like" evidence="6">
    <location>
        <begin position="381"/>
        <end position="453"/>
    </location>
</feature>
<reference evidence="8" key="1">
    <citation type="journal article" date="2017" name="bioRxiv">
        <title>Comparative analysis of the genomes of Stylophora pistillata and Acropora digitifera provides evidence for extensive differences between species of corals.</title>
        <authorList>
            <person name="Voolstra C.R."/>
            <person name="Li Y."/>
            <person name="Liew Y.J."/>
            <person name="Baumgarten S."/>
            <person name="Zoccola D."/>
            <person name="Flot J.-F."/>
            <person name="Tambutte S."/>
            <person name="Allemand D."/>
            <person name="Aranda M."/>
        </authorList>
    </citation>
    <scope>NUCLEOTIDE SEQUENCE [LARGE SCALE GENOMIC DNA]</scope>
</reference>
<evidence type="ECO:0000256" key="3">
    <source>
        <dbReference type="ARBA" id="ARBA00023319"/>
    </source>
</evidence>
<dbReference type="SUPFAM" id="SSF56112">
    <property type="entry name" value="Protein kinase-like (PK-like)"/>
    <property type="match status" value="1"/>
</dbReference>
<dbReference type="PROSITE" id="PS00107">
    <property type="entry name" value="PROTEIN_KINASE_ATP"/>
    <property type="match status" value="1"/>
</dbReference>
<dbReference type="InterPro" id="IPR007110">
    <property type="entry name" value="Ig-like_dom"/>
</dbReference>
<dbReference type="InterPro" id="IPR036179">
    <property type="entry name" value="Ig-like_dom_sf"/>
</dbReference>
<dbReference type="PANTHER" id="PTHR44170">
    <property type="entry name" value="PROTEIN SIDEKICK"/>
    <property type="match status" value="1"/>
</dbReference>
<dbReference type="InterPro" id="IPR003598">
    <property type="entry name" value="Ig_sub2"/>
</dbReference>
<feature type="domain" description="Ig-like" evidence="6">
    <location>
        <begin position="224"/>
        <end position="306"/>
    </location>
</feature>
<evidence type="ECO:0000313" key="8">
    <source>
        <dbReference type="Proteomes" id="UP000225706"/>
    </source>
</evidence>
<dbReference type="SMART" id="SM00408">
    <property type="entry name" value="IGc2"/>
    <property type="match status" value="4"/>
</dbReference>
<dbReference type="GO" id="GO:0016020">
    <property type="term" value="C:membrane"/>
    <property type="evidence" value="ECO:0007669"/>
    <property type="project" value="UniProtKB-SubCell"/>
</dbReference>
<evidence type="ECO:0000256" key="2">
    <source>
        <dbReference type="ARBA" id="ARBA00023157"/>
    </source>
</evidence>
<dbReference type="InterPro" id="IPR013098">
    <property type="entry name" value="Ig_I-set"/>
</dbReference>
<gene>
    <name evidence="7" type="primary">MXRA5</name>
    <name evidence="7" type="ORF">AWC38_SpisGene23665</name>
</gene>
<dbReference type="CDD" id="cd00096">
    <property type="entry name" value="Ig"/>
    <property type="match status" value="2"/>
</dbReference>
<dbReference type="AlphaFoldDB" id="A0A2B4R7Z5"/>
<keyword evidence="4" id="KW-0067">ATP-binding</keyword>
<dbReference type="Gene3D" id="2.60.40.10">
    <property type="entry name" value="Immunoglobulins"/>
    <property type="match status" value="4"/>
</dbReference>
<evidence type="ECO:0000256" key="1">
    <source>
        <dbReference type="ARBA" id="ARBA00022737"/>
    </source>
</evidence>
<dbReference type="InterPro" id="IPR013783">
    <property type="entry name" value="Ig-like_fold"/>
</dbReference>
<sequence length="508" mass="56368">MSDVSCKGDEPELAFCARIDGKLNISPQCLSDGKGSQALCEPKNKKVLDKQELFFDIGSTEELRCSIHNETSYGRWTINGQSANSTSQRIRTKETGELFIYKVQLSDAGLYECYRLEYVKFYIVYVNAKFTDNTLDQQILTADTSGIISCSAQGKPSPQIYWSKKGGNSFDHRRFTQVSNGSLHISPVKPEDNGTFICTMKQTKGAKRVTSNDRNILVTIIISPQITKPPINQSVTEGYPVNFSCRASGVPTPTLVWLFNNANLNQTDHEGESLLELPSVTKEMKGTYKCEAKNEANTTSSSATLRVYGKFNDNDNDDNDFDDNDNENKDDEIGEGDGYEDKAVVICDTRTNEEKNRSDGTIMGKSSAQVAPDPYPTLTIGDVLTLTCQVNEDTINVTWKKDGDLLSKRAKISKQWNKKQSKLTINEVLEEDGGSYSCEGHNKLGPDQEQAIQMEPLNVEVDEWEIEVSRVLLQEVIGRGAFGAVWRALLSSPNGRPGNRTVAAKCFT</sequence>
<dbReference type="SUPFAM" id="SSF48726">
    <property type="entry name" value="Immunoglobulin"/>
    <property type="match status" value="4"/>
</dbReference>
<name>A0A2B4R7Z5_STYPI</name>
<dbReference type="GO" id="GO:0005524">
    <property type="term" value="F:ATP binding"/>
    <property type="evidence" value="ECO:0007669"/>
    <property type="project" value="UniProtKB-UniRule"/>
</dbReference>
<dbReference type="PANTHER" id="PTHR44170:SF6">
    <property type="entry name" value="CONTACTIN"/>
    <property type="match status" value="1"/>
</dbReference>
<dbReference type="InterPro" id="IPR017441">
    <property type="entry name" value="Protein_kinase_ATP_BS"/>
</dbReference>
<evidence type="ECO:0000313" key="7">
    <source>
        <dbReference type="EMBL" id="PFX12395.1"/>
    </source>
</evidence>
<feature type="domain" description="Ig-like" evidence="6">
    <location>
        <begin position="42"/>
        <end position="113"/>
    </location>
</feature>
<dbReference type="STRING" id="50429.A0A2B4R7Z5"/>
<dbReference type="PROSITE" id="PS50835">
    <property type="entry name" value="IG_LIKE"/>
    <property type="match status" value="4"/>
</dbReference>
<comment type="caution">
    <text evidence="7">The sequence shown here is derived from an EMBL/GenBank/DDBJ whole genome shotgun (WGS) entry which is preliminary data.</text>
</comment>
<evidence type="ECO:0000256" key="4">
    <source>
        <dbReference type="PROSITE-ProRule" id="PRU10141"/>
    </source>
</evidence>
<feature type="binding site" evidence="4">
    <location>
        <position position="505"/>
    </location>
    <ligand>
        <name>ATP</name>
        <dbReference type="ChEBI" id="CHEBI:30616"/>
    </ligand>
</feature>
<proteinExistence type="predicted"/>
<feature type="non-terminal residue" evidence="7">
    <location>
        <position position="508"/>
    </location>
</feature>
<evidence type="ECO:0000256" key="5">
    <source>
        <dbReference type="SAM" id="MobiDB-lite"/>
    </source>
</evidence>
<keyword evidence="8" id="KW-1185">Reference proteome</keyword>
<evidence type="ECO:0000259" key="6">
    <source>
        <dbReference type="PROSITE" id="PS50835"/>
    </source>
</evidence>
<dbReference type="InterPro" id="IPR011009">
    <property type="entry name" value="Kinase-like_dom_sf"/>
</dbReference>
<dbReference type="Gene3D" id="3.30.200.20">
    <property type="entry name" value="Phosphorylase Kinase, domain 1"/>
    <property type="match status" value="1"/>
</dbReference>
<feature type="region of interest" description="Disordered" evidence="5">
    <location>
        <begin position="308"/>
        <end position="338"/>
    </location>
</feature>
<keyword evidence="4" id="KW-0547">Nucleotide-binding</keyword>
<dbReference type="Pfam" id="PF13927">
    <property type="entry name" value="Ig_3"/>
    <property type="match status" value="2"/>
</dbReference>
<dbReference type="InterPro" id="IPR003599">
    <property type="entry name" value="Ig_sub"/>
</dbReference>
<feature type="domain" description="Ig-like" evidence="6">
    <location>
        <begin position="148"/>
        <end position="210"/>
    </location>
</feature>
<protein>
    <submittedName>
        <fullName evidence="7">Matrix-remodeling-associated protein 5</fullName>
    </submittedName>
</protein>
<keyword evidence="3" id="KW-0393">Immunoglobulin domain</keyword>
<dbReference type="EMBL" id="LSMT01001399">
    <property type="protein sequence ID" value="PFX12395.1"/>
    <property type="molecule type" value="Genomic_DNA"/>
</dbReference>
<dbReference type="OrthoDB" id="4062651at2759"/>
<feature type="compositionally biased region" description="Acidic residues" evidence="5">
    <location>
        <begin position="314"/>
        <end position="338"/>
    </location>
</feature>
<accession>A0A2B4R7Z5</accession>
<dbReference type="SMART" id="SM00409">
    <property type="entry name" value="IG"/>
    <property type="match status" value="4"/>
</dbReference>
<keyword evidence="2" id="KW-1015">Disulfide bond</keyword>
<keyword evidence="1" id="KW-0677">Repeat</keyword>
<dbReference type="Proteomes" id="UP000225706">
    <property type="component" value="Unassembled WGS sequence"/>
</dbReference>
<organism evidence="7 8">
    <name type="scientific">Stylophora pistillata</name>
    <name type="common">Smooth cauliflower coral</name>
    <dbReference type="NCBI Taxonomy" id="50429"/>
    <lineage>
        <taxon>Eukaryota</taxon>
        <taxon>Metazoa</taxon>
        <taxon>Cnidaria</taxon>
        <taxon>Anthozoa</taxon>
        <taxon>Hexacorallia</taxon>
        <taxon>Scleractinia</taxon>
        <taxon>Astrocoeniina</taxon>
        <taxon>Pocilloporidae</taxon>
        <taxon>Stylophora</taxon>
    </lineage>
</organism>
<dbReference type="Pfam" id="PF07679">
    <property type="entry name" value="I-set"/>
    <property type="match status" value="1"/>
</dbReference>